<proteinExistence type="predicted"/>
<organism evidence="1">
    <name type="scientific">Candidatus Kentrum sp. TC</name>
    <dbReference type="NCBI Taxonomy" id="2126339"/>
    <lineage>
        <taxon>Bacteria</taxon>
        <taxon>Pseudomonadati</taxon>
        <taxon>Pseudomonadota</taxon>
        <taxon>Gammaproteobacteria</taxon>
        <taxon>Candidatus Kentrum</taxon>
    </lineage>
</organism>
<dbReference type="EMBL" id="CAADFT010000011">
    <property type="protein sequence ID" value="VFK41401.1"/>
    <property type="molecule type" value="Genomic_DNA"/>
</dbReference>
<reference evidence="1" key="1">
    <citation type="submission" date="2019-02" db="EMBL/GenBank/DDBJ databases">
        <authorList>
            <person name="Gruber-Vodicka R. H."/>
            <person name="Seah K. B. B."/>
        </authorList>
    </citation>
    <scope>NUCLEOTIDE SEQUENCE</scope>
    <source>
        <strain evidence="2">BECK_BZ123</strain>
        <strain evidence="1">BECK_BZ125</strain>
        <strain evidence="3">BECK_BZ126</strain>
    </source>
</reference>
<evidence type="ECO:0000313" key="3">
    <source>
        <dbReference type="EMBL" id="VFK59272.1"/>
    </source>
</evidence>
<dbReference type="EMBL" id="CAADFW010000031">
    <property type="protein sequence ID" value="VFK59272.1"/>
    <property type="molecule type" value="Genomic_DNA"/>
</dbReference>
<dbReference type="EMBL" id="CAADFS010000084">
    <property type="protein sequence ID" value="VFK49877.1"/>
    <property type="molecule type" value="Genomic_DNA"/>
</dbReference>
<sequence>MLFLSTSKEMIKAPLIIEILPTKQSRKQKFVIELFLSFRAKREIRVSHEHRRLSLKRCEQSDTGCNRWVHNPTRASPYLYRTTLLVLT</sequence>
<evidence type="ECO:0000313" key="2">
    <source>
        <dbReference type="EMBL" id="VFK49877.1"/>
    </source>
</evidence>
<dbReference type="AlphaFoldDB" id="A0A450YIR4"/>
<protein>
    <submittedName>
        <fullName evidence="1">Uncharacterized protein</fullName>
    </submittedName>
</protein>
<gene>
    <name evidence="2" type="ORF">BECKTC1821D_GA0114238_10842</name>
    <name evidence="1" type="ORF">BECKTC1821E_GA0114239_101141</name>
    <name evidence="3" type="ORF">BECKTC1821F_GA0114240_103111</name>
</gene>
<name>A0A450YIR4_9GAMM</name>
<accession>A0A450YIR4</accession>
<evidence type="ECO:0000313" key="1">
    <source>
        <dbReference type="EMBL" id="VFK41401.1"/>
    </source>
</evidence>